<protein>
    <submittedName>
        <fullName evidence="4">Uncharacterized protein</fullName>
    </submittedName>
</protein>
<gene>
    <name evidence="4" type="ORF">FH972_021368</name>
</gene>
<evidence type="ECO:0000313" key="4">
    <source>
        <dbReference type="EMBL" id="KAB8337064.1"/>
    </source>
</evidence>
<feature type="compositionally biased region" description="Polar residues" evidence="1">
    <location>
        <begin position="749"/>
        <end position="760"/>
    </location>
</feature>
<feature type="region of interest" description="Disordered" evidence="1">
    <location>
        <begin position="1279"/>
        <end position="1324"/>
    </location>
</feature>
<feature type="region of interest" description="Disordered" evidence="1">
    <location>
        <begin position="1461"/>
        <end position="1497"/>
    </location>
</feature>
<evidence type="ECO:0000313" key="5">
    <source>
        <dbReference type="Proteomes" id="UP000327013"/>
    </source>
</evidence>
<evidence type="ECO:0000259" key="3">
    <source>
        <dbReference type="Pfam" id="PF22893"/>
    </source>
</evidence>
<proteinExistence type="predicted"/>
<accession>A0A5N6KPD2</accession>
<feature type="compositionally biased region" description="Basic residues" evidence="1">
    <location>
        <begin position="1394"/>
        <end position="1408"/>
    </location>
</feature>
<dbReference type="CDD" id="cd20273">
    <property type="entry name" value="Complex1_LYR_unchar"/>
    <property type="match status" value="1"/>
</dbReference>
<comment type="caution">
    <text evidence="4">The sequence shown here is derived from an EMBL/GenBank/DDBJ whole genome shotgun (WGS) entry which is preliminary data.</text>
</comment>
<keyword evidence="5" id="KW-1185">Reference proteome</keyword>
<dbReference type="Pfam" id="PF22893">
    <property type="entry name" value="ULD_2"/>
    <property type="match status" value="1"/>
</dbReference>
<feature type="domain" description="Ubiquitin-like" evidence="3">
    <location>
        <begin position="1193"/>
        <end position="1274"/>
    </location>
</feature>
<feature type="domain" description="LYR motif-containing protein Cup1-like N-terminal" evidence="2">
    <location>
        <begin position="49"/>
        <end position="139"/>
    </location>
</feature>
<sequence>MHRLQLAPRFLQNVACSPLRCYHAQRSQLPLPYLDQEHHQLDAKNPRHLLRHLLRECTYLADPVARAWLKAHILHRFSKYTTAATSSNALLQTRIPAKLREGKKALSYLRRANSGYLNEVERVLSYGYGRVGRRRRELLQPLKQSVLTNDMVGNATSEGTSSGDIVSRILAKHPTVLPAAAAAAVPHLAPPLEKLYLEQQRRNRLLDKSVKLGKVVGPDIPALNAWQRPLPAKRVKNQVKRWYADIMSKLLPPLPVREWNVLEGLATGKIPWSPVPCSRRREMAGCVPAGTLDQLLQLELGILAKQTPSSRGGRKQPHRITGRFMRRRWLDLLAQTPKLELDQHSGQHTVYWSQKARFQRRGNLTTSLKAALGMDPLTATITIAGGIQTVFTFATALKNFIDDAKSAREDLKSLAGIIEATFLSIQELQTLLKQNEHTKAWNDYGIIRAKKCIEDGFFIVGKLGHLLLKSGCKLDEDVAQNLDSRVVSTLLWPYYKPQLRELKTELILLKLDVSTAHTTYRAPSWTAEEETKGKETLLKYQASRKQFMRQLQALKKERIERAKNPPGTYRSISSDSIAASSDRSTGYLSSVHSPRRKAHLADEERRVFEEWEEAVVQRIRLESRLKEEEVAAAKQKEQAIRDAFVEQIKKDAADRQAELHLKREQMEAMIKDRDIPPKDKKQIIETAIQTFHPIMQDDVLVRALLNQTDPQQATAAEPTPILDLKVKASQQSLTRRPWSFSRTRRPGSDNWSGANHSTPSLLRDQTAPGGLAVLYAAHFTPDPYGAFRSIEVEARSLWAKCSEKVTKQSEELTAEFMFLPENCKSAILNLLETLCIASKDYTWNMLLVYQARARSRRNFFTSRKHALSEQGSAGVFVIFKRHLRQHHGISSSGILQKITNADATTNFLGQGQGTEHEGQGEDSNERLKSREDVQGLGTQPAAVHANTDFFHQNQSQRETYQQNQTPDTSGQVYQIQLTEDEQKPKYRVGLKGKNLLEFFYAPPEFKWNIDPNDSQRVLINADIPHTEVVSLLKSMHGRQFRGDISEPRFDVDLGNAVLQSKAALAQQEKKINNLSKRAMGESRYQAKPFIEDDYADYVYPLPQERDRRRPEEEFDDEDRGRSRYTTRRGRPEPQNRRERDISPVLHSNYIPQPPGHYSFSPKSYPAPTNYGFNTYGYLVPTPDNYNRPQEPLEEHIRFKDAVGRKFRFPWAQCRTWQGMETLITQAFIHVDVLGKEVKDGHYDLLGPGGDIILPEVWNAVVQPGWSITMHMWPFSELKKPGTNDSKPSWPSTSAQSPPPPPKVRVSFSPPPPPPAKWFPPPPPTNAEYGSFDPYAMPDIPMSKTYDTYEVRPAQREAVHSIQSRGRHAHVSFNEVERYKFAPPPVSPPRERERRRSRSRSFSRERRQRVSSVFVESHIPTTRAANGLDIVDAEPNLSDEDEDEAIGLEAADLVVNQWTSNTIRASADESQIKPPEQPAEQPRESNPPTSTDPPQPDP</sequence>
<organism evidence="4 5">
    <name type="scientific">Carpinus fangiana</name>
    <dbReference type="NCBI Taxonomy" id="176857"/>
    <lineage>
        <taxon>Eukaryota</taxon>
        <taxon>Viridiplantae</taxon>
        <taxon>Streptophyta</taxon>
        <taxon>Embryophyta</taxon>
        <taxon>Tracheophyta</taxon>
        <taxon>Spermatophyta</taxon>
        <taxon>Magnoliopsida</taxon>
        <taxon>eudicotyledons</taxon>
        <taxon>Gunneridae</taxon>
        <taxon>Pentapetalae</taxon>
        <taxon>rosids</taxon>
        <taxon>fabids</taxon>
        <taxon>Fagales</taxon>
        <taxon>Betulaceae</taxon>
        <taxon>Carpinus</taxon>
    </lineage>
</organism>
<dbReference type="EMBL" id="VIBQ01000009">
    <property type="protein sequence ID" value="KAB8337064.1"/>
    <property type="molecule type" value="Genomic_DNA"/>
</dbReference>
<name>A0A5N6KPD2_9ROSI</name>
<feature type="compositionally biased region" description="Basic and acidic residues" evidence="1">
    <location>
        <begin position="1129"/>
        <end position="1141"/>
    </location>
</feature>
<evidence type="ECO:0000259" key="2">
    <source>
        <dbReference type="Pfam" id="PF20263"/>
    </source>
</evidence>
<dbReference type="OrthoDB" id="4496550at2759"/>
<reference evidence="4 5" key="1">
    <citation type="submission" date="2019-06" db="EMBL/GenBank/DDBJ databases">
        <title>A chromosomal-level reference genome of Carpinus fangiana (Coryloideae, Betulaceae).</title>
        <authorList>
            <person name="Yang X."/>
            <person name="Wang Z."/>
            <person name="Zhang L."/>
            <person name="Hao G."/>
            <person name="Liu J."/>
            <person name="Yang Y."/>
        </authorList>
    </citation>
    <scope>NUCLEOTIDE SEQUENCE [LARGE SCALE GENOMIC DNA]</scope>
    <source>
        <strain evidence="4">Cfa_2016G</strain>
        <tissue evidence="4">Leaf</tissue>
    </source>
</reference>
<feature type="region of interest" description="Disordered" evidence="1">
    <location>
        <begin position="1379"/>
        <end position="1414"/>
    </location>
</feature>
<feature type="compositionally biased region" description="Basic and acidic residues" evidence="1">
    <location>
        <begin position="914"/>
        <end position="925"/>
    </location>
</feature>
<feature type="region of interest" description="Disordered" evidence="1">
    <location>
        <begin position="735"/>
        <end position="762"/>
    </location>
</feature>
<dbReference type="InterPro" id="IPR046896">
    <property type="entry name" value="Cup1-like_N"/>
</dbReference>
<feature type="compositionally biased region" description="Pro residues" evidence="1">
    <location>
        <begin position="1296"/>
        <end position="1324"/>
    </location>
</feature>
<feature type="region of interest" description="Disordered" evidence="1">
    <location>
        <begin position="1101"/>
        <end position="1162"/>
    </location>
</feature>
<dbReference type="Pfam" id="PF20263">
    <property type="entry name" value="LYRM2-like"/>
    <property type="match status" value="1"/>
</dbReference>
<feature type="region of interest" description="Disordered" evidence="1">
    <location>
        <begin position="906"/>
        <end position="925"/>
    </location>
</feature>
<dbReference type="Proteomes" id="UP000327013">
    <property type="component" value="Unassembled WGS sequence"/>
</dbReference>
<dbReference type="InterPro" id="IPR054464">
    <property type="entry name" value="ULD_fung"/>
</dbReference>
<evidence type="ECO:0000256" key="1">
    <source>
        <dbReference type="SAM" id="MobiDB-lite"/>
    </source>
</evidence>